<organism evidence="1">
    <name type="scientific">Rhizophora mucronata</name>
    <name type="common">Asiatic mangrove</name>
    <dbReference type="NCBI Taxonomy" id="61149"/>
    <lineage>
        <taxon>Eukaryota</taxon>
        <taxon>Viridiplantae</taxon>
        <taxon>Streptophyta</taxon>
        <taxon>Embryophyta</taxon>
        <taxon>Tracheophyta</taxon>
        <taxon>Spermatophyta</taxon>
        <taxon>Magnoliopsida</taxon>
        <taxon>eudicotyledons</taxon>
        <taxon>Gunneridae</taxon>
        <taxon>Pentapetalae</taxon>
        <taxon>rosids</taxon>
        <taxon>fabids</taxon>
        <taxon>Malpighiales</taxon>
        <taxon>Rhizophoraceae</taxon>
        <taxon>Rhizophora</taxon>
    </lineage>
</organism>
<reference evidence="1" key="1">
    <citation type="submission" date="2018-02" db="EMBL/GenBank/DDBJ databases">
        <title>Rhizophora mucronata_Transcriptome.</title>
        <authorList>
            <person name="Meera S.P."/>
            <person name="Sreeshan A."/>
            <person name="Augustine A."/>
        </authorList>
    </citation>
    <scope>NUCLEOTIDE SEQUENCE</scope>
    <source>
        <tissue evidence="1">Leaf</tissue>
    </source>
</reference>
<proteinExistence type="predicted"/>
<dbReference type="EMBL" id="GGEC01046864">
    <property type="protein sequence ID" value="MBX27348.1"/>
    <property type="molecule type" value="Transcribed_RNA"/>
</dbReference>
<name>A0A2P2MAV3_RHIMU</name>
<evidence type="ECO:0000313" key="1">
    <source>
        <dbReference type="EMBL" id="MBX27348.1"/>
    </source>
</evidence>
<dbReference type="AlphaFoldDB" id="A0A2P2MAV3"/>
<accession>A0A2P2MAV3</accession>
<sequence>MPYHIQVPLVLLQTKAKDYTTVNSISNVSFQKHMFHISQLMSRGRES</sequence>
<protein>
    <submittedName>
        <fullName evidence="1">Uncharacterized protein</fullName>
    </submittedName>
</protein>